<comment type="caution">
    <text evidence="1">The sequence shown here is derived from an EMBL/GenBank/DDBJ whole genome shotgun (WGS) entry which is preliminary data.</text>
</comment>
<organism evidence="1 2">
    <name type="scientific">Gossypium stocksii</name>
    <dbReference type="NCBI Taxonomy" id="47602"/>
    <lineage>
        <taxon>Eukaryota</taxon>
        <taxon>Viridiplantae</taxon>
        <taxon>Streptophyta</taxon>
        <taxon>Embryophyta</taxon>
        <taxon>Tracheophyta</taxon>
        <taxon>Spermatophyta</taxon>
        <taxon>Magnoliopsida</taxon>
        <taxon>eudicotyledons</taxon>
        <taxon>Gunneridae</taxon>
        <taxon>Pentapetalae</taxon>
        <taxon>rosids</taxon>
        <taxon>malvids</taxon>
        <taxon>Malvales</taxon>
        <taxon>Malvaceae</taxon>
        <taxon>Malvoideae</taxon>
        <taxon>Gossypium</taxon>
    </lineage>
</organism>
<name>A0A9D3W2J1_9ROSI</name>
<dbReference type="OrthoDB" id="1114054at2759"/>
<dbReference type="AlphaFoldDB" id="A0A9D3W2J1"/>
<proteinExistence type="predicted"/>
<accession>A0A9D3W2J1</accession>
<keyword evidence="2" id="KW-1185">Reference proteome</keyword>
<feature type="non-terminal residue" evidence="1">
    <location>
        <position position="1"/>
    </location>
</feature>
<evidence type="ECO:0000313" key="1">
    <source>
        <dbReference type="EMBL" id="KAH1107801.1"/>
    </source>
</evidence>
<protein>
    <submittedName>
        <fullName evidence="1">Uncharacterized protein</fullName>
    </submittedName>
</protein>
<dbReference type="EMBL" id="JAIQCV010000004">
    <property type="protein sequence ID" value="KAH1107801.1"/>
    <property type="molecule type" value="Genomic_DNA"/>
</dbReference>
<evidence type="ECO:0000313" key="2">
    <source>
        <dbReference type="Proteomes" id="UP000828251"/>
    </source>
</evidence>
<sequence>WLWRYKCGKGSEVHDVSTPGASSNAILDSIELPKGPMTRARTKQIQDDLSALVLRI</sequence>
<reference evidence="1 2" key="1">
    <citation type="journal article" date="2021" name="Plant Biotechnol. J.">
        <title>Multi-omics assisted identification of the key and species-specific regulatory components of drought-tolerant mechanisms in Gossypium stocksii.</title>
        <authorList>
            <person name="Yu D."/>
            <person name="Ke L."/>
            <person name="Zhang D."/>
            <person name="Wu Y."/>
            <person name="Sun Y."/>
            <person name="Mei J."/>
            <person name="Sun J."/>
            <person name="Sun Y."/>
        </authorList>
    </citation>
    <scope>NUCLEOTIDE SEQUENCE [LARGE SCALE GENOMIC DNA]</scope>
    <source>
        <strain evidence="2">cv. E1</strain>
        <tissue evidence="1">Leaf</tissue>
    </source>
</reference>
<dbReference type="Proteomes" id="UP000828251">
    <property type="component" value="Unassembled WGS sequence"/>
</dbReference>
<gene>
    <name evidence="1" type="ORF">J1N35_011569</name>
</gene>